<sequence length="277" mass="29247">MNARDVETKTRSWLFTPATRPERFAKAGPAGADVLIVDLEDAVRPEEKTIARQQLGNLLSQPFSSTPALAVRINTPNSRNGLDDLAAMLDAEFQPAFIVIPKVEAAQTVLQVEALLREIASEARVVPLVESRKGVVVLPDLLATASRVAAVMFGAGDYAGDIGVQPGSFALSVARVQISAACVESGVRAIDAPCFEIGDSAALEHEIGFAAANGFDGKAAIHPSHIGPINAAMTPDAAKIDWAHRVIEAAREGAAVIDGRMVDEAIAREARRVLSRA</sequence>
<evidence type="ECO:0000313" key="8">
    <source>
        <dbReference type="Proteomes" id="UP000243502"/>
    </source>
</evidence>
<dbReference type="InterPro" id="IPR005000">
    <property type="entry name" value="Aldolase/citrate-lyase_domain"/>
</dbReference>
<protein>
    <submittedName>
        <fullName evidence="7">CoA ester lyase</fullName>
    </submittedName>
</protein>
<dbReference type="RefSeq" id="WP_103254696.1">
    <property type="nucleotide sequence ID" value="NZ_CP026114.1"/>
</dbReference>
<dbReference type="SUPFAM" id="SSF51621">
    <property type="entry name" value="Phosphoenolpyruvate/pyruvate domain"/>
    <property type="match status" value="1"/>
</dbReference>
<dbReference type="Gene3D" id="3.20.20.60">
    <property type="entry name" value="Phosphoenolpyruvate-binding domains"/>
    <property type="match status" value="1"/>
</dbReference>
<gene>
    <name evidence="7" type="ORF">C2L65_44450</name>
</gene>
<dbReference type="GO" id="GO:0000287">
    <property type="term" value="F:magnesium ion binding"/>
    <property type="evidence" value="ECO:0007669"/>
    <property type="project" value="TreeGrafter"/>
</dbReference>
<evidence type="ECO:0000259" key="6">
    <source>
        <dbReference type="Pfam" id="PF03328"/>
    </source>
</evidence>
<feature type="binding site" evidence="4">
    <location>
        <position position="72"/>
    </location>
    <ligand>
        <name>substrate</name>
    </ligand>
</feature>
<organism evidence="7 8">
    <name type="scientific">Paraburkholderia terrae</name>
    <dbReference type="NCBI Taxonomy" id="311230"/>
    <lineage>
        <taxon>Bacteria</taxon>
        <taxon>Pseudomonadati</taxon>
        <taxon>Pseudomonadota</taxon>
        <taxon>Betaproteobacteria</taxon>
        <taxon>Burkholderiales</taxon>
        <taxon>Burkholderiaceae</taxon>
        <taxon>Paraburkholderia</taxon>
    </lineage>
</organism>
<feature type="domain" description="HpcH/HpaI aldolase/citrate lyase" evidence="6">
    <location>
        <begin position="11"/>
        <end position="223"/>
    </location>
</feature>
<dbReference type="Pfam" id="PF03328">
    <property type="entry name" value="HpcH_HpaI"/>
    <property type="match status" value="1"/>
</dbReference>
<keyword evidence="7" id="KW-0456">Lyase</keyword>
<dbReference type="Proteomes" id="UP000243502">
    <property type="component" value="Chromosome 4"/>
</dbReference>
<dbReference type="InterPro" id="IPR015813">
    <property type="entry name" value="Pyrv/PenolPyrv_kinase-like_dom"/>
</dbReference>
<feature type="binding site" evidence="4">
    <location>
        <position position="130"/>
    </location>
    <ligand>
        <name>substrate</name>
    </ligand>
</feature>
<evidence type="ECO:0000256" key="3">
    <source>
        <dbReference type="ARBA" id="ARBA00022842"/>
    </source>
</evidence>
<dbReference type="KEGG" id="pter:C2L65_44450"/>
<keyword evidence="3 5" id="KW-0460">Magnesium</keyword>
<evidence type="ECO:0000256" key="4">
    <source>
        <dbReference type="PIRSR" id="PIRSR015582-1"/>
    </source>
</evidence>
<dbReference type="EMBL" id="CP026114">
    <property type="protein sequence ID" value="AUT66654.1"/>
    <property type="molecule type" value="Genomic_DNA"/>
</dbReference>
<dbReference type="PANTHER" id="PTHR32308">
    <property type="entry name" value="LYASE BETA SUBUNIT, PUTATIVE (AFU_ORTHOLOGUE AFUA_4G13030)-RELATED"/>
    <property type="match status" value="1"/>
</dbReference>
<name>A0A2I8F6G0_9BURK</name>
<comment type="cofactor">
    <cofactor evidence="1">
        <name>Mg(2+)</name>
        <dbReference type="ChEBI" id="CHEBI:18420"/>
    </cofactor>
</comment>
<dbReference type="GO" id="GO:0006107">
    <property type="term" value="P:oxaloacetate metabolic process"/>
    <property type="evidence" value="ECO:0007669"/>
    <property type="project" value="TreeGrafter"/>
</dbReference>
<feature type="binding site" evidence="5">
    <location>
        <position position="157"/>
    </location>
    <ligand>
        <name>Mg(2+)</name>
        <dbReference type="ChEBI" id="CHEBI:18420"/>
    </ligand>
</feature>
<evidence type="ECO:0000256" key="2">
    <source>
        <dbReference type="ARBA" id="ARBA00022723"/>
    </source>
</evidence>
<evidence type="ECO:0000256" key="5">
    <source>
        <dbReference type="PIRSR" id="PIRSR015582-2"/>
    </source>
</evidence>
<dbReference type="GO" id="GO:0016829">
    <property type="term" value="F:lyase activity"/>
    <property type="evidence" value="ECO:0007669"/>
    <property type="project" value="UniProtKB-KW"/>
</dbReference>
<reference evidence="7 8" key="1">
    <citation type="submission" date="2018-01" db="EMBL/GenBank/DDBJ databases">
        <title>Species boundaries and ecological features among Paraburkholderia terrae DSMZ17804T, P. hospita DSMZ17164T and P. caribensis DSMZ13236T.</title>
        <authorList>
            <person name="Pratama A.A."/>
        </authorList>
    </citation>
    <scope>NUCLEOTIDE SEQUENCE [LARGE SCALE GENOMIC DNA]</scope>
    <source>
        <strain evidence="7 8">DSM 17804</strain>
    </source>
</reference>
<proteinExistence type="predicted"/>
<dbReference type="PIRSF" id="PIRSF015582">
    <property type="entry name" value="Cit_lyase_B"/>
    <property type="match status" value="1"/>
</dbReference>
<accession>A0A2I8F6G0</accession>
<dbReference type="InterPro" id="IPR011206">
    <property type="entry name" value="Citrate_lyase_beta/mcl1/mcl2"/>
</dbReference>
<dbReference type="AlphaFoldDB" id="A0A2I8F6G0"/>
<dbReference type="InterPro" id="IPR040442">
    <property type="entry name" value="Pyrv_kinase-like_dom_sf"/>
</dbReference>
<dbReference type="PANTHER" id="PTHR32308:SF0">
    <property type="entry name" value="HPCH_HPAI ALDOLASE_CITRATE LYASE DOMAIN-CONTAINING PROTEIN"/>
    <property type="match status" value="1"/>
</dbReference>
<feature type="binding site" evidence="5">
    <location>
        <position position="130"/>
    </location>
    <ligand>
        <name>Mg(2+)</name>
        <dbReference type="ChEBI" id="CHEBI:18420"/>
    </ligand>
</feature>
<dbReference type="OrthoDB" id="348111at2"/>
<keyword evidence="2 5" id="KW-0479">Metal-binding</keyword>
<evidence type="ECO:0000313" key="7">
    <source>
        <dbReference type="EMBL" id="AUT66654.1"/>
    </source>
</evidence>
<evidence type="ECO:0000256" key="1">
    <source>
        <dbReference type="ARBA" id="ARBA00001946"/>
    </source>
</evidence>